<dbReference type="RefSeq" id="WP_160482075.1">
    <property type="nucleotide sequence ID" value="NZ_WTFN01000068.1"/>
</dbReference>
<dbReference type="AlphaFoldDB" id="A0A7X3HBS2"/>
<gene>
    <name evidence="1" type="ORF">GO594_22385</name>
</gene>
<protein>
    <submittedName>
        <fullName evidence="1">Uncharacterized protein</fullName>
    </submittedName>
</protein>
<evidence type="ECO:0000313" key="2">
    <source>
        <dbReference type="Proteomes" id="UP000461288"/>
    </source>
</evidence>
<comment type="caution">
    <text evidence="1">The sequence shown here is derived from an EMBL/GenBank/DDBJ whole genome shotgun (WGS) entry which is preliminary data.</text>
</comment>
<dbReference type="Proteomes" id="UP000461288">
    <property type="component" value="Unassembled WGS sequence"/>
</dbReference>
<accession>A0A7X3HBS2</accession>
<reference evidence="1 2" key="1">
    <citation type="submission" date="2019-12" db="EMBL/GenBank/DDBJ databases">
        <title>Draft genome sequence of Pseudomonas otitidis recovered from a chicken carcass.</title>
        <authorList>
            <person name="Vieira T.R."/>
            <person name="Oliviera E.F.C."/>
            <person name="Silva N.M.V."/>
            <person name="Sambrano G.E."/>
            <person name="Cibulski S.P."/>
            <person name="Cardoso M.R.I."/>
        </authorList>
    </citation>
    <scope>NUCLEOTIDE SEQUENCE [LARGE SCALE GENOMIC DNA]</scope>
    <source>
        <strain evidence="1 2">25_K</strain>
    </source>
</reference>
<organism evidence="1 2">
    <name type="scientific">Metapseudomonas otitidis</name>
    <dbReference type="NCBI Taxonomy" id="319939"/>
    <lineage>
        <taxon>Bacteria</taxon>
        <taxon>Pseudomonadati</taxon>
        <taxon>Pseudomonadota</taxon>
        <taxon>Gammaproteobacteria</taxon>
        <taxon>Pseudomonadales</taxon>
        <taxon>Pseudomonadaceae</taxon>
        <taxon>Metapseudomonas</taxon>
    </lineage>
</organism>
<sequence length="76" mass="8576">MAWNPDSLDILAIDLQAQLQDVGAFCNHWSRPAQRAFAEYLYALKKPTQLITVAELQDAADHSREVMRHLANRGAL</sequence>
<evidence type="ECO:0000313" key="1">
    <source>
        <dbReference type="EMBL" id="MWK58740.1"/>
    </source>
</evidence>
<proteinExistence type="predicted"/>
<name>A0A7X3HBS2_9GAMM</name>
<dbReference type="EMBL" id="WTFN01000068">
    <property type="protein sequence ID" value="MWK58740.1"/>
    <property type="molecule type" value="Genomic_DNA"/>
</dbReference>